<feature type="transmembrane region" description="Helical" evidence="5">
    <location>
        <begin position="410"/>
        <end position="429"/>
    </location>
</feature>
<evidence type="ECO:0000256" key="3">
    <source>
        <dbReference type="ARBA" id="ARBA00022989"/>
    </source>
</evidence>
<evidence type="ECO:0000313" key="8">
    <source>
        <dbReference type="Proteomes" id="UP000552954"/>
    </source>
</evidence>
<evidence type="ECO:0000256" key="5">
    <source>
        <dbReference type="SAM" id="Phobius"/>
    </source>
</evidence>
<keyword evidence="2 5" id="KW-0812">Transmembrane</keyword>
<evidence type="ECO:0000256" key="4">
    <source>
        <dbReference type="ARBA" id="ARBA00023136"/>
    </source>
</evidence>
<feature type="transmembrane region" description="Helical" evidence="5">
    <location>
        <begin position="199"/>
        <end position="217"/>
    </location>
</feature>
<sequence>MSVGAETAVRGPAMTPSIARLASWLGLLLCLAPLLVLTVPRWTNAVLFVGVLGSAALLLSGKLPPLRLDRAERRWAALVLVTLVSPIVATTVAAVLRGDLYPPQFEAPGRFLLAVPVFLFALRWPMPVGRVLRWALPVALVLALAYLHFIGQDPRWPARRVTTHAVDPLVFCYLTLAFGLMCLVSITPRDWREGDRWGIVLRVAAFFLGAYLSLLTFSRTGWAAVPLLVTAWLLHHWGGRGKWQTATVIGLAVLAPVSAYLLVPVIADRVDITVREVLSYPWQGVAPETSVGLRITYLRMAADLFAQHPWAGVGDTAHVAPATLADFPYASPFAVESGFTSAFHNQVVSSAVRSGVGGLVSAALLMLVPLAICVRGIRQQGSRESTDAAMGVAFFTCLLVSSLSTEVVDLKFMASFYAVMAAVFCGALLNRHGQE</sequence>
<proteinExistence type="predicted"/>
<dbReference type="InterPro" id="IPR007016">
    <property type="entry name" value="O-antigen_ligase-rel_domated"/>
</dbReference>
<keyword evidence="7" id="KW-0436">Ligase</keyword>
<feature type="transmembrane region" description="Helical" evidence="5">
    <location>
        <begin position="75"/>
        <end position="95"/>
    </location>
</feature>
<dbReference type="PANTHER" id="PTHR37422">
    <property type="entry name" value="TEICHURONIC ACID BIOSYNTHESIS PROTEIN TUAE"/>
    <property type="match status" value="1"/>
</dbReference>
<evidence type="ECO:0000256" key="2">
    <source>
        <dbReference type="ARBA" id="ARBA00022692"/>
    </source>
</evidence>
<dbReference type="RefSeq" id="WP_171557912.1">
    <property type="nucleotide sequence ID" value="NZ_JABFCS010000001.1"/>
</dbReference>
<feature type="transmembrane region" description="Helical" evidence="5">
    <location>
        <begin position="21"/>
        <end position="39"/>
    </location>
</feature>
<dbReference type="EMBL" id="JABFCS010000001">
    <property type="protein sequence ID" value="NNU43089.1"/>
    <property type="molecule type" value="Genomic_DNA"/>
</dbReference>
<keyword evidence="3 5" id="KW-1133">Transmembrane helix</keyword>
<dbReference type="GO" id="GO:0016874">
    <property type="term" value="F:ligase activity"/>
    <property type="evidence" value="ECO:0007669"/>
    <property type="project" value="UniProtKB-KW"/>
</dbReference>
<feature type="transmembrane region" description="Helical" evidence="5">
    <location>
        <begin position="131"/>
        <end position="148"/>
    </location>
</feature>
<evidence type="ECO:0000313" key="7">
    <source>
        <dbReference type="EMBL" id="NNU43089.1"/>
    </source>
</evidence>
<reference evidence="7 8" key="2">
    <citation type="submission" date="2020-06" db="EMBL/GenBank/DDBJ databases">
        <title>Ramlibacter rhizophilus sp. nov., isolated from rhizosphere soil of national flower Mugunghwa from South Korea.</title>
        <authorList>
            <person name="Zheng-Fei Y."/>
            <person name="Huan T."/>
        </authorList>
    </citation>
    <scope>NUCLEOTIDE SEQUENCE [LARGE SCALE GENOMIC DNA]</scope>
    <source>
        <strain evidence="7 8">B156</strain>
    </source>
</reference>
<accession>A0A849KMU3</accession>
<dbReference type="Proteomes" id="UP000552954">
    <property type="component" value="Unassembled WGS sequence"/>
</dbReference>
<feature type="transmembrane region" description="Helical" evidence="5">
    <location>
        <begin position="107"/>
        <end position="124"/>
    </location>
</feature>
<feature type="transmembrane region" description="Helical" evidence="5">
    <location>
        <begin position="246"/>
        <end position="267"/>
    </location>
</feature>
<reference evidence="7 8" key="1">
    <citation type="submission" date="2020-05" db="EMBL/GenBank/DDBJ databases">
        <authorList>
            <person name="Khan S.A."/>
            <person name="Jeon C.O."/>
            <person name="Chun B.H."/>
        </authorList>
    </citation>
    <scope>NUCLEOTIDE SEQUENCE [LARGE SCALE GENOMIC DNA]</scope>
    <source>
        <strain evidence="7 8">B156</strain>
    </source>
</reference>
<feature type="transmembrane region" description="Helical" evidence="5">
    <location>
        <begin position="45"/>
        <end position="63"/>
    </location>
</feature>
<name>A0A849KMU3_9BURK</name>
<feature type="transmembrane region" description="Helical" evidence="5">
    <location>
        <begin position="355"/>
        <end position="374"/>
    </location>
</feature>
<dbReference type="Pfam" id="PF04932">
    <property type="entry name" value="Wzy_C"/>
    <property type="match status" value="1"/>
</dbReference>
<feature type="domain" description="O-antigen ligase-related" evidence="6">
    <location>
        <begin position="204"/>
        <end position="361"/>
    </location>
</feature>
<gene>
    <name evidence="7" type="ORF">HK415_07855</name>
</gene>
<dbReference type="AlphaFoldDB" id="A0A849KMU3"/>
<evidence type="ECO:0000259" key="6">
    <source>
        <dbReference type="Pfam" id="PF04932"/>
    </source>
</evidence>
<feature type="transmembrane region" description="Helical" evidence="5">
    <location>
        <begin position="223"/>
        <end position="239"/>
    </location>
</feature>
<feature type="transmembrane region" description="Helical" evidence="5">
    <location>
        <begin position="386"/>
        <end position="404"/>
    </location>
</feature>
<dbReference type="GO" id="GO:0016020">
    <property type="term" value="C:membrane"/>
    <property type="evidence" value="ECO:0007669"/>
    <property type="project" value="UniProtKB-SubCell"/>
</dbReference>
<keyword evidence="4 5" id="KW-0472">Membrane</keyword>
<evidence type="ECO:0000256" key="1">
    <source>
        <dbReference type="ARBA" id="ARBA00004141"/>
    </source>
</evidence>
<comment type="subcellular location">
    <subcellularLocation>
        <location evidence="1">Membrane</location>
        <topology evidence="1">Multi-pass membrane protein</topology>
    </subcellularLocation>
</comment>
<dbReference type="InterPro" id="IPR051533">
    <property type="entry name" value="WaaL-like"/>
</dbReference>
<protein>
    <submittedName>
        <fullName evidence="7">O-antigen ligase family protein</fullName>
    </submittedName>
</protein>
<keyword evidence="8" id="KW-1185">Reference proteome</keyword>
<organism evidence="7 8">
    <name type="scientific">Ramlibacter montanisoli</name>
    <dbReference type="NCBI Taxonomy" id="2732512"/>
    <lineage>
        <taxon>Bacteria</taxon>
        <taxon>Pseudomonadati</taxon>
        <taxon>Pseudomonadota</taxon>
        <taxon>Betaproteobacteria</taxon>
        <taxon>Burkholderiales</taxon>
        <taxon>Comamonadaceae</taxon>
        <taxon>Ramlibacter</taxon>
    </lineage>
</organism>
<dbReference type="PANTHER" id="PTHR37422:SF23">
    <property type="entry name" value="TEICHURONIC ACID BIOSYNTHESIS PROTEIN TUAE"/>
    <property type="match status" value="1"/>
</dbReference>
<feature type="transmembrane region" description="Helical" evidence="5">
    <location>
        <begin position="168"/>
        <end position="187"/>
    </location>
</feature>
<comment type="caution">
    <text evidence="7">The sequence shown here is derived from an EMBL/GenBank/DDBJ whole genome shotgun (WGS) entry which is preliminary data.</text>
</comment>